<dbReference type="InterPro" id="IPR008928">
    <property type="entry name" value="6-hairpin_glycosidase_sf"/>
</dbReference>
<feature type="signal peptide" evidence="10">
    <location>
        <begin position="1"/>
        <end position="31"/>
    </location>
</feature>
<keyword evidence="4" id="KW-0378">Hydrolase</keyword>
<evidence type="ECO:0000313" key="13">
    <source>
        <dbReference type="Proteomes" id="UP000789901"/>
    </source>
</evidence>
<name>A0ABN7W1H4_GIGMA</name>
<comment type="caution">
    <text evidence="12">The sequence shown here is derived from an EMBL/GenBank/DDBJ whole genome shotgun (WGS) entry which is preliminary data.</text>
</comment>
<evidence type="ECO:0000256" key="7">
    <source>
        <dbReference type="ARBA" id="ARBA00023295"/>
    </source>
</evidence>
<protein>
    <recommendedName>
        <fullName evidence="3">cellulase</fullName>
        <ecNumber evidence="3">3.2.1.4</ecNumber>
    </recommendedName>
</protein>
<evidence type="ECO:0000256" key="9">
    <source>
        <dbReference type="SAM" id="MobiDB-lite"/>
    </source>
</evidence>
<dbReference type="EMBL" id="CAJVQB010028215">
    <property type="protein sequence ID" value="CAG8811952.1"/>
    <property type="molecule type" value="Genomic_DNA"/>
</dbReference>
<feature type="domain" description="Glycoside hydrolase family 9" evidence="11">
    <location>
        <begin position="60"/>
        <end position="105"/>
    </location>
</feature>
<evidence type="ECO:0000256" key="10">
    <source>
        <dbReference type="SAM" id="SignalP"/>
    </source>
</evidence>
<organism evidence="12 13">
    <name type="scientific">Gigaspora margarita</name>
    <dbReference type="NCBI Taxonomy" id="4874"/>
    <lineage>
        <taxon>Eukaryota</taxon>
        <taxon>Fungi</taxon>
        <taxon>Fungi incertae sedis</taxon>
        <taxon>Mucoromycota</taxon>
        <taxon>Glomeromycotina</taxon>
        <taxon>Glomeromycetes</taxon>
        <taxon>Diversisporales</taxon>
        <taxon>Gigasporaceae</taxon>
        <taxon>Gigaspora</taxon>
    </lineage>
</organism>
<evidence type="ECO:0000313" key="12">
    <source>
        <dbReference type="EMBL" id="CAG8811952.1"/>
    </source>
</evidence>
<keyword evidence="6" id="KW-0119">Carbohydrate metabolism</keyword>
<dbReference type="Proteomes" id="UP000789901">
    <property type="component" value="Unassembled WGS sequence"/>
</dbReference>
<evidence type="ECO:0000256" key="4">
    <source>
        <dbReference type="ARBA" id="ARBA00022801"/>
    </source>
</evidence>
<comment type="catalytic activity">
    <reaction evidence="1">
        <text>Endohydrolysis of (1-&gt;4)-beta-D-glucosidic linkages in cellulose, lichenin and cereal beta-D-glucans.</text>
        <dbReference type="EC" id="3.2.1.4"/>
    </reaction>
</comment>
<evidence type="ECO:0000256" key="6">
    <source>
        <dbReference type="ARBA" id="ARBA00023277"/>
    </source>
</evidence>
<keyword evidence="13" id="KW-1185">Reference proteome</keyword>
<dbReference type="SUPFAM" id="SSF48208">
    <property type="entry name" value="Six-hairpin glycosidases"/>
    <property type="match status" value="1"/>
</dbReference>
<proteinExistence type="inferred from homology"/>
<dbReference type="PANTHER" id="PTHR22298">
    <property type="entry name" value="ENDO-1,4-BETA-GLUCANASE"/>
    <property type="match status" value="1"/>
</dbReference>
<dbReference type="InterPro" id="IPR012341">
    <property type="entry name" value="6hp_glycosidase-like_sf"/>
</dbReference>
<accession>A0ABN7W1H4</accession>
<evidence type="ECO:0000256" key="2">
    <source>
        <dbReference type="ARBA" id="ARBA00007072"/>
    </source>
</evidence>
<evidence type="ECO:0000256" key="1">
    <source>
        <dbReference type="ARBA" id="ARBA00000966"/>
    </source>
</evidence>
<evidence type="ECO:0000259" key="11">
    <source>
        <dbReference type="Pfam" id="PF00759"/>
    </source>
</evidence>
<evidence type="ECO:0000256" key="5">
    <source>
        <dbReference type="ARBA" id="ARBA00023001"/>
    </source>
</evidence>
<keyword evidence="10" id="KW-0732">Signal</keyword>
<gene>
    <name evidence="12" type="ORF">GMARGA_LOCUS25454</name>
</gene>
<comment type="similarity">
    <text evidence="2">Belongs to the glycosyl hydrolase 9 (cellulase E) family.</text>
</comment>
<keyword evidence="8" id="KW-0624">Polysaccharide degradation</keyword>
<feature type="region of interest" description="Disordered" evidence="9">
    <location>
        <begin position="402"/>
        <end position="421"/>
    </location>
</feature>
<keyword evidence="7" id="KW-0326">Glycosidase</keyword>
<evidence type="ECO:0000256" key="8">
    <source>
        <dbReference type="ARBA" id="ARBA00023326"/>
    </source>
</evidence>
<dbReference type="InterPro" id="IPR001701">
    <property type="entry name" value="Glyco_hydro_9"/>
</dbReference>
<evidence type="ECO:0000256" key="3">
    <source>
        <dbReference type="ARBA" id="ARBA00012601"/>
    </source>
</evidence>
<dbReference type="EC" id="3.2.1.4" evidence="3"/>
<dbReference type="Pfam" id="PF00759">
    <property type="entry name" value="Glyco_hydro_9"/>
    <property type="match status" value="2"/>
</dbReference>
<reference evidence="12 13" key="1">
    <citation type="submission" date="2021-06" db="EMBL/GenBank/DDBJ databases">
        <authorList>
            <person name="Kallberg Y."/>
            <person name="Tangrot J."/>
            <person name="Rosling A."/>
        </authorList>
    </citation>
    <scope>NUCLEOTIDE SEQUENCE [LARGE SCALE GENOMIC DNA]</scope>
    <source>
        <strain evidence="12 13">120-4 pot B 10/14</strain>
    </source>
</reference>
<dbReference type="Gene3D" id="1.50.10.10">
    <property type="match status" value="1"/>
</dbReference>
<keyword evidence="5" id="KW-0136">Cellulose degradation</keyword>
<sequence length="458" mass="50559">MNSYTFDHQRTSQTLLTTSLLLLTSLSRVQTNSINYALPPANITGIPQEPSNNTYPNPEYARLVAYSLYFYEAQRSGKLPTNNRVSWRHDSALDDGKDVGLDLSGWGEGYQLANQTQYLRDMIKWGTDWLLKVSSNTNITNNQYLYVMIGSLDIDHNYWGPDTKIPTPRPSIKVNSSAHGTDVSSEAAAAMAASSLLFSNQFNDSTYANTLLTYAKNLYSFAEMTPFTLYQNSTPQVKDAYSSSNYADELVWGALWLYRATNDTSYLNKATNYLNASSFKTKKVFNWDDKSGASYVLLAQLLQQSGQDSSKWKSEAERYLDSIIRPSGSCSLTGGGLYWCDGDSDDAAFSISLGAAFLCLVYAPIATSSAKTQAYIDFALSQIDYVLGKNPENTPYAIGVHPNSPQNPHHAGASGRTDISNINNNPSQTLHVLYGAIVGGPDKSDQFDDLRADYSETE</sequence>
<feature type="non-terminal residue" evidence="12">
    <location>
        <position position="458"/>
    </location>
</feature>
<feature type="chain" id="PRO_5045042943" description="cellulase" evidence="10">
    <location>
        <begin position="32"/>
        <end position="458"/>
    </location>
</feature>
<feature type="domain" description="Glycoside hydrolase family 9" evidence="11">
    <location>
        <begin position="107"/>
        <end position="458"/>
    </location>
</feature>